<feature type="compositionally biased region" description="Low complexity" evidence="1">
    <location>
        <begin position="81"/>
        <end position="95"/>
    </location>
</feature>
<feature type="region of interest" description="Disordered" evidence="1">
    <location>
        <begin position="30"/>
        <end position="118"/>
    </location>
</feature>
<keyword evidence="5" id="KW-1185">Reference proteome</keyword>
<evidence type="ECO:0000313" key="4">
    <source>
        <dbReference type="EMBL" id="QYX82556.1"/>
    </source>
</evidence>
<dbReference type="InterPro" id="IPR025326">
    <property type="entry name" value="DUF4232"/>
</dbReference>
<keyword evidence="2" id="KW-0732">Signal</keyword>
<evidence type="ECO:0000256" key="2">
    <source>
        <dbReference type="SAM" id="SignalP"/>
    </source>
</evidence>
<feature type="compositionally biased region" description="Gly residues" evidence="1">
    <location>
        <begin position="96"/>
        <end position="106"/>
    </location>
</feature>
<dbReference type="PROSITE" id="PS51257">
    <property type="entry name" value="PROKAR_LIPOPROTEIN"/>
    <property type="match status" value="1"/>
</dbReference>
<feature type="chain" id="PRO_5047349413" evidence="2">
    <location>
        <begin position="27"/>
        <end position="245"/>
    </location>
</feature>
<evidence type="ECO:0000259" key="3">
    <source>
        <dbReference type="Pfam" id="PF14016"/>
    </source>
</evidence>
<feature type="compositionally biased region" description="Basic and acidic residues" evidence="1">
    <location>
        <begin position="48"/>
        <end position="60"/>
    </location>
</feature>
<accession>A0ABX8Y2Y7</accession>
<reference evidence="4 5" key="1">
    <citation type="submission" date="2021-08" db="EMBL/GenBank/DDBJ databases">
        <authorList>
            <person name="Ping M."/>
        </authorList>
    </citation>
    <scope>NUCLEOTIDE SEQUENCE [LARGE SCALE GENOMIC DNA]</scope>
    <source>
        <strain evidence="4 5">MG28</strain>
    </source>
</reference>
<feature type="domain" description="DUF4232" evidence="3">
    <location>
        <begin position="118"/>
        <end position="232"/>
    </location>
</feature>
<feature type="compositionally biased region" description="Low complexity" evidence="1">
    <location>
        <begin position="36"/>
        <end position="47"/>
    </location>
</feature>
<dbReference type="EMBL" id="CP080647">
    <property type="protein sequence ID" value="QYX82556.1"/>
    <property type="molecule type" value="Genomic_DNA"/>
</dbReference>
<feature type="compositionally biased region" description="Gly residues" evidence="1">
    <location>
        <begin position="69"/>
        <end position="80"/>
    </location>
</feature>
<sequence>MTYAARSRRITAVLAACSLGIVALTACEGGADKDTASPSTSASAPGKGSDKGAGSDKDADATSTASPGDAGGAGGSGGDSSGSTPPSSDSGSDKSGTGGSGTGGSGTDDDQDGGVGMCETTDLSYDVTVASKSANHALLTATNAGGDPCLLAANDLVITIPELDGAAEHRGPTVDDWLLNPGERAYAGILFSGVGTEGGKTAHQVEIALTASESPATVTIDNGPVTVNDGTVTSFLGTAEDALSY</sequence>
<dbReference type="RefSeq" id="WP_220651091.1">
    <property type="nucleotide sequence ID" value="NZ_CP080647.1"/>
</dbReference>
<protein>
    <submittedName>
        <fullName evidence="4">DUF4232 domain-containing protein</fullName>
    </submittedName>
</protein>
<dbReference type="Pfam" id="PF14016">
    <property type="entry name" value="DUF4232"/>
    <property type="match status" value="1"/>
</dbReference>
<proteinExistence type="predicted"/>
<organism evidence="4 5">
    <name type="scientific">Streptomyces akebiae</name>
    <dbReference type="NCBI Taxonomy" id="2865673"/>
    <lineage>
        <taxon>Bacteria</taxon>
        <taxon>Bacillati</taxon>
        <taxon>Actinomycetota</taxon>
        <taxon>Actinomycetes</taxon>
        <taxon>Kitasatosporales</taxon>
        <taxon>Streptomycetaceae</taxon>
        <taxon>Streptomyces</taxon>
    </lineage>
</organism>
<dbReference type="Proteomes" id="UP000827138">
    <property type="component" value="Chromosome"/>
</dbReference>
<gene>
    <name evidence="4" type="ORF">K1J60_43800</name>
</gene>
<evidence type="ECO:0000256" key="1">
    <source>
        <dbReference type="SAM" id="MobiDB-lite"/>
    </source>
</evidence>
<feature type="signal peptide" evidence="2">
    <location>
        <begin position="1"/>
        <end position="26"/>
    </location>
</feature>
<name>A0ABX8Y2Y7_9ACTN</name>
<evidence type="ECO:0000313" key="5">
    <source>
        <dbReference type="Proteomes" id="UP000827138"/>
    </source>
</evidence>